<dbReference type="InterPro" id="IPR019613">
    <property type="entry name" value="DUF4198"/>
</dbReference>
<feature type="chain" id="PRO_5020220320" evidence="1">
    <location>
        <begin position="20"/>
        <end position="279"/>
    </location>
</feature>
<evidence type="ECO:0000313" key="3">
    <source>
        <dbReference type="Proteomes" id="UP000295741"/>
    </source>
</evidence>
<dbReference type="Proteomes" id="UP000295741">
    <property type="component" value="Unassembled WGS sequence"/>
</dbReference>
<gene>
    <name evidence="2" type="ORF">BC659_2552</name>
</gene>
<feature type="signal peptide" evidence="1">
    <location>
        <begin position="1"/>
        <end position="19"/>
    </location>
</feature>
<evidence type="ECO:0000313" key="2">
    <source>
        <dbReference type="EMBL" id="TDO27231.1"/>
    </source>
</evidence>
<organism evidence="2 3">
    <name type="scientific">Sediminibacterium goheungense</name>
    <dbReference type="NCBI Taxonomy" id="1086393"/>
    <lineage>
        <taxon>Bacteria</taxon>
        <taxon>Pseudomonadati</taxon>
        <taxon>Bacteroidota</taxon>
        <taxon>Chitinophagia</taxon>
        <taxon>Chitinophagales</taxon>
        <taxon>Chitinophagaceae</taxon>
        <taxon>Sediminibacterium</taxon>
    </lineage>
</organism>
<proteinExistence type="predicted"/>
<evidence type="ECO:0000256" key="1">
    <source>
        <dbReference type="SAM" id="SignalP"/>
    </source>
</evidence>
<keyword evidence="1" id="KW-0732">Signal</keyword>
<sequence>MKKTLLVFLLLISSVLLNAHEFWLSPDKYFYTIRDIALIRFRVGENFTGENWTGNKEKIKQLSHYLPNGTQVDIADRLSIQKGDSIRLPLQTEGTHMVIFNSTNSHIELDSDKFNDYLKEDGLQTAIDFRQKNNETTKPGKEYYQRSVKTIIQVGDLKTDACTKPTGLPLDIIPFENPYASPAMAPADKLPTVTFRVLFKGKPLANLLVKTWNREKNGTGRMEEYRTNNRGTVKVKRYSGPFMVSAVYMERLNGDEKAEWQSYWASLHFEYSSFFSAVR</sequence>
<dbReference type="OrthoDB" id="581894at2"/>
<dbReference type="AlphaFoldDB" id="A0A4R6IXT9"/>
<keyword evidence="3" id="KW-1185">Reference proteome</keyword>
<accession>A0A4R6IXT9</accession>
<dbReference type="RefSeq" id="WP_133475088.1">
    <property type="nucleotide sequence ID" value="NZ_SNWP01000011.1"/>
</dbReference>
<dbReference type="Pfam" id="PF10670">
    <property type="entry name" value="DUF4198"/>
    <property type="match status" value="1"/>
</dbReference>
<comment type="caution">
    <text evidence="2">The sequence shown here is derived from an EMBL/GenBank/DDBJ whole genome shotgun (WGS) entry which is preliminary data.</text>
</comment>
<name>A0A4R6IXT9_9BACT</name>
<reference evidence="2 3" key="1">
    <citation type="submission" date="2019-03" db="EMBL/GenBank/DDBJ databases">
        <title>Genomic Encyclopedia of Archaeal and Bacterial Type Strains, Phase II (KMG-II): from individual species to whole genera.</title>
        <authorList>
            <person name="Goeker M."/>
        </authorList>
    </citation>
    <scope>NUCLEOTIDE SEQUENCE [LARGE SCALE GENOMIC DNA]</scope>
    <source>
        <strain evidence="2 3">DSM 28323</strain>
    </source>
</reference>
<protein>
    <submittedName>
        <fullName evidence="2">Putative GH25 family protein</fullName>
    </submittedName>
</protein>
<dbReference type="EMBL" id="SNWP01000011">
    <property type="protein sequence ID" value="TDO27231.1"/>
    <property type="molecule type" value="Genomic_DNA"/>
</dbReference>